<evidence type="ECO:0000313" key="2">
    <source>
        <dbReference type="Proteomes" id="UP000483362"/>
    </source>
</evidence>
<keyword evidence="2" id="KW-1185">Reference proteome</keyword>
<dbReference type="RefSeq" id="WP_154328022.1">
    <property type="nucleotide sequence ID" value="NZ_CP045696.1"/>
</dbReference>
<sequence>MSCRCVQEQWQRDRDKQRALAKKTAVMLGRPQVLYKTPDGKYRFVTDGEKYSGTIEEIITQY</sequence>
<evidence type="ECO:0000313" key="1">
    <source>
        <dbReference type="EMBL" id="MSS16193.1"/>
    </source>
</evidence>
<comment type="caution">
    <text evidence="1">The sequence shown here is derived from an EMBL/GenBank/DDBJ whole genome shotgun (WGS) entry which is preliminary data.</text>
</comment>
<accession>A0A6L5XAA8</accession>
<dbReference type="Proteomes" id="UP000483362">
    <property type="component" value="Unassembled WGS sequence"/>
</dbReference>
<name>A0A6L5XAA8_9BACT</name>
<organism evidence="1 2">
    <name type="scientific">Sodaliphilus pleomorphus</name>
    <dbReference type="NCBI Taxonomy" id="2606626"/>
    <lineage>
        <taxon>Bacteria</taxon>
        <taxon>Pseudomonadati</taxon>
        <taxon>Bacteroidota</taxon>
        <taxon>Bacteroidia</taxon>
        <taxon>Bacteroidales</taxon>
        <taxon>Muribaculaceae</taxon>
        <taxon>Sodaliphilus</taxon>
    </lineage>
</organism>
<dbReference type="EMBL" id="VULT01000001">
    <property type="protein sequence ID" value="MSS16193.1"/>
    <property type="molecule type" value="Genomic_DNA"/>
</dbReference>
<protein>
    <submittedName>
        <fullName evidence="1">Uncharacterized protein</fullName>
    </submittedName>
</protein>
<reference evidence="1 2" key="1">
    <citation type="submission" date="2019-08" db="EMBL/GenBank/DDBJ databases">
        <title>In-depth cultivation of the pig gut microbiome towards novel bacterial diversity and tailored functional studies.</title>
        <authorList>
            <person name="Wylensek D."/>
            <person name="Hitch T.C.A."/>
            <person name="Clavel T."/>
        </authorList>
    </citation>
    <scope>NUCLEOTIDE SEQUENCE [LARGE SCALE GENOMIC DNA]</scope>
    <source>
        <strain evidence="1 2">Oil-RF-744-WCA-WT-10</strain>
    </source>
</reference>
<proteinExistence type="predicted"/>
<dbReference type="AlphaFoldDB" id="A0A6L5XAA8"/>
<gene>
    <name evidence="1" type="ORF">FYJ29_00160</name>
</gene>